<comment type="caution">
    <text evidence="1">The sequence shown here is derived from an EMBL/GenBank/DDBJ whole genome shotgun (WGS) entry which is preliminary data.</text>
</comment>
<dbReference type="EMBL" id="JBANQN010000005">
    <property type="protein sequence ID" value="KAK6789053.1"/>
    <property type="molecule type" value="Genomic_DNA"/>
</dbReference>
<accession>A0AAN8TQI4</accession>
<evidence type="ECO:0000313" key="2">
    <source>
        <dbReference type="Proteomes" id="UP001371456"/>
    </source>
</evidence>
<name>A0AAN8TQI4_SOLBU</name>
<proteinExistence type="predicted"/>
<dbReference type="PANTHER" id="PTHR46565:SF10">
    <property type="entry name" value="GLYCINE-RICH PROTEIN 2"/>
    <property type="match status" value="1"/>
</dbReference>
<sequence length="106" mass="11253">MSSSNSKSVGQSNNIHLSDILTFQNSYSHVVATPEKLDPSGLVTSTALVRPSLLDSTSNSIVSEDFHSIFDGDTVEFEIEFGNDGRTKVVDVTDPDGASFLGVATT</sequence>
<organism evidence="1 2">
    <name type="scientific">Solanum bulbocastanum</name>
    <name type="common">Wild potato</name>
    <dbReference type="NCBI Taxonomy" id="147425"/>
    <lineage>
        <taxon>Eukaryota</taxon>
        <taxon>Viridiplantae</taxon>
        <taxon>Streptophyta</taxon>
        <taxon>Embryophyta</taxon>
        <taxon>Tracheophyta</taxon>
        <taxon>Spermatophyta</taxon>
        <taxon>Magnoliopsida</taxon>
        <taxon>eudicotyledons</taxon>
        <taxon>Gunneridae</taxon>
        <taxon>Pentapetalae</taxon>
        <taxon>asterids</taxon>
        <taxon>lamiids</taxon>
        <taxon>Solanales</taxon>
        <taxon>Solanaceae</taxon>
        <taxon>Solanoideae</taxon>
        <taxon>Solaneae</taxon>
        <taxon>Solanum</taxon>
    </lineage>
</organism>
<gene>
    <name evidence="1" type="ORF">RDI58_012852</name>
</gene>
<dbReference type="Proteomes" id="UP001371456">
    <property type="component" value="Unassembled WGS sequence"/>
</dbReference>
<keyword evidence="2" id="KW-1185">Reference proteome</keyword>
<reference evidence="1 2" key="1">
    <citation type="submission" date="2024-02" db="EMBL/GenBank/DDBJ databases">
        <title>de novo genome assembly of Solanum bulbocastanum strain 11H21.</title>
        <authorList>
            <person name="Hosaka A.J."/>
        </authorList>
    </citation>
    <scope>NUCLEOTIDE SEQUENCE [LARGE SCALE GENOMIC DNA]</scope>
    <source>
        <tissue evidence="1">Young leaves</tissue>
    </source>
</reference>
<protein>
    <submittedName>
        <fullName evidence="1">Uncharacterized protein</fullName>
    </submittedName>
</protein>
<dbReference type="PANTHER" id="PTHR46565">
    <property type="entry name" value="COLD SHOCK DOMAIN PROTEIN 2"/>
    <property type="match status" value="1"/>
</dbReference>
<evidence type="ECO:0000313" key="1">
    <source>
        <dbReference type="EMBL" id="KAK6789053.1"/>
    </source>
</evidence>
<dbReference type="AlphaFoldDB" id="A0AAN8TQI4"/>